<name>V4A279_LOTGI</name>
<dbReference type="InterPro" id="IPR040044">
    <property type="entry name" value="SRR1L"/>
</dbReference>
<evidence type="ECO:0000313" key="3">
    <source>
        <dbReference type="EMBL" id="ESO97943.1"/>
    </source>
</evidence>
<gene>
    <name evidence="3" type="ORF">LOTGIDRAFT_103688</name>
</gene>
<dbReference type="GO" id="GO:0005737">
    <property type="term" value="C:cytoplasm"/>
    <property type="evidence" value="ECO:0007669"/>
    <property type="project" value="TreeGrafter"/>
</dbReference>
<dbReference type="OrthoDB" id="551431at2759"/>
<dbReference type="RefSeq" id="XP_009051783.1">
    <property type="nucleotide sequence ID" value="XM_009053535.1"/>
</dbReference>
<comment type="similarity">
    <text evidence="1">Belongs to the SRR1 family.</text>
</comment>
<organism evidence="3 4">
    <name type="scientific">Lottia gigantea</name>
    <name type="common">Giant owl limpet</name>
    <dbReference type="NCBI Taxonomy" id="225164"/>
    <lineage>
        <taxon>Eukaryota</taxon>
        <taxon>Metazoa</taxon>
        <taxon>Spiralia</taxon>
        <taxon>Lophotrochozoa</taxon>
        <taxon>Mollusca</taxon>
        <taxon>Gastropoda</taxon>
        <taxon>Patellogastropoda</taxon>
        <taxon>Lottioidea</taxon>
        <taxon>Lottiidae</taxon>
        <taxon>Lottia</taxon>
    </lineage>
</organism>
<dbReference type="EMBL" id="KB201304">
    <property type="protein sequence ID" value="ESO97943.1"/>
    <property type="molecule type" value="Genomic_DNA"/>
</dbReference>
<dbReference type="PANTHER" id="PTHR28626:SF3">
    <property type="entry name" value="SRR1-LIKE PROTEIN"/>
    <property type="match status" value="1"/>
</dbReference>
<dbReference type="STRING" id="225164.V4A279"/>
<reference evidence="3 4" key="1">
    <citation type="journal article" date="2013" name="Nature">
        <title>Insights into bilaterian evolution from three spiralian genomes.</title>
        <authorList>
            <person name="Simakov O."/>
            <person name="Marletaz F."/>
            <person name="Cho S.J."/>
            <person name="Edsinger-Gonzales E."/>
            <person name="Havlak P."/>
            <person name="Hellsten U."/>
            <person name="Kuo D.H."/>
            <person name="Larsson T."/>
            <person name="Lv J."/>
            <person name="Arendt D."/>
            <person name="Savage R."/>
            <person name="Osoegawa K."/>
            <person name="de Jong P."/>
            <person name="Grimwood J."/>
            <person name="Chapman J.A."/>
            <person name="Shapiro H."/>
            <person name="Aerts A."/>
            <person name="Otillar R.P."/>
            <person name="Terry A.Y."/>
            <person name="Boore J.L."/>
            <person name="Grigoriev I.V."/>
            <person name="Lindberg D.R."/>
            <person name="Seaver E.C."/>
            <person name="Weisblat D.A."/>
            <person name="Putnam N.H."/>
            <person name="Rokhsar D.S."/>
        </authorList>
    </citation>
    <scope>NUCLEOTIDE SEQUENCE [LARGE SCALE GENOMIC DNA]</scope>
</reference>
<dbReference type="PANTHER" id="PTHR28626">
    <property type="entry name" value="SRR1-LIKE PROTEIN"/>
    <property type="match status" value="1"/>
</dbReference>
<dbReference type="OMA" id="VVTRKKW"/>
<dbReference type="Pfam" id="PF07985">
    <property type="entry name" value="SRR1"/>
    <property type="match status" value="1"/>
</dbReference>
<dbReference type="CTD" id="20229773"/>
<dbReference type="HOGENOM" id="CLU_062516_3_1_1"/>
<accession>V4A279</accession>
<sequence length="211" mass="24011">MKNTDYDEVESKTELVVYGVGNFSSSLIAKQQLDLVSALRRDLKISKGSSYCYDPVFTQVEIKALTQLGWIVPNENEEGKRNSKNKCIYYLPHCGKSLYNNILWSNWSVDTLPGIIIIGNSFTAITDRTPKRLLEKCGGYILKIQPYTTEIPLPTRLYKDNDVFNDISIHVFTRSNIQTLSDVFWTDVTEPVYTDEDSDFISAKKSTSVIK</sequence>
<dbReference type="Proteomes" id="UP000030746">
    <property type="component" value="Unassembled WGS sequence"/>
</dbReference>
<dbReference type="GeneID" id="20229773"/>
<evidence type="ECO:0000313" key="4">
    <source>
        <dbReference type="Proteomes" id="UP000030746"/>
    </source>
</evidence>
<dbReference type="GO" id="GO:0005634">
    <property type="term" value="C:nucleus"/>
    <property type="evidence" value="ECO:0007669"/>
    <property type="project" value="TreeGrafter"/>
</dbReference>
<evidence type="ECO:0000256" key="1">
    <source>
        <dbReference type="ARBA" id="ARBA00009856"/>
    </source>
</evidence>
<dbReference type="AlphaFoldDB" id="V4A279"/>
<protein>
    <recommendedName>
        <fullName evidence="2">SRR1-like domain-containing protein</fullName>
    </recommendedName>
</protein>
<feature type="domain" description="SRR1-like" evidence="2">
    <location>
        <begin position="10"/>
        <end position="170"/>
    </location>
</feature>
<proteinExistence type="inferred from homology"/>
<keyword evidence="4" id="KW-1185">Reference proteome</keyword>
<dbReference type="InterPro" id="IPR012942">
    <property type="entry name" value="SRR1-like"/>
</dbReference>
<dbReference type="KEGG" id="lgi:LOTGIDRAFT_103688"/>
<evidence type="ECO:0000259" key="2">
    <source>
        <dbReference type="Pfam" id="PF07985"/>
    </source>
</evidence>